<protein>
    <submittedName>
        <fullName evidence="6">S1 RNA-binding domain-containing protein</fullName>
    </submittedName>
</protein>
<dbReference type="InterPro" id="IPR050437">
    <property type="entry name" value="Ribos_protein_bS1-like"/>
</dbReference>
<dbReference type="PROSITE" id="PS50126">
    <property type="entry name" value="S1"/>
    <property type="match status" value="1"/>
</dbReference>
<dbReference type="AlphaFoldDB" id="A0A9D2IVU8"/>
<feature type="domain" description="S1 motif" evidence="5">
    <location>
        <begin position="1"/>
        <end position="47"/>
    </location>
</feature>
<dbReference type="GO" id="GO:0005840">
    <property type="term" value="C:ribosome"/>
    <property type="evidence" value="ECO:0007669"/>
    <property type="project" value="UniProtKB-KW"/>
</dbReference>
<gene>
    <name evidence="6" type="ORF">H9812_02580</name>
</gene>
<dbReference type="EMBL" id="DXBS01000053">
    <property type="protein sequence ID" value="HIZ24347.1"/>
    <property type="molecule type" value="Genomic_DNA"/>
</dbReference>
<dbReference type="GO" id="GO:0003735">
    <property type="term" value="F:structural constituent of ribosome"/>
    <property type="evidence" value="ECO:0007669"/>
    <property type="project" value="TreeGrafter"/>
</dbReference>
<dbReference type="GO" id="GO:1990904">
    <property type="term" value="C:ribonucleoprotein complex"/>
    <property type="evidence" value="ECO:0007669"/>
    <property type="project" value="UniProtKB-KW"/>
</dbReference>
<evidence type="ECO:0000256" key="1">
    <source>
        <dbReference type="ARBA" id="ARBA00006767"/>
    </source>
</evidence>
<accession>A0A9D2IVU8</accession>
<dbReference type="PANTHER" id="PTHR10724:SF7">
    <property type="entry name" value="SMALL RIBOSOMAL SUBUNIT PROTEIN BS1C"/>
    <property type="match status" value="1"/>
</dbReference>
<comment type="similarity">
    <text evidence="1">Belongs to the bacterial ribosomal protein bS1 family.</text>
</comment>
<reference evidence="6" key="1">
    <citation type="journal article" date="2021" name="PeerJ">
        <title>Extensive microbial diversity within the chicken gut microbiome revealed by metagenomics and culture.</title>
        <authorList>
            <person name="Gilroy R."/>
            <person name="Ravi A."/>
            <person name="Getino M."/>
            <person name="Pursley I."/>
            <person name="Horton D.L."/>
            <person name="Alikhan N.F."/>
            <person name="Baker D."/>
            <person name="Gharbi K."/>
            <person name="Hall N."/>
            <person name="Watson M."/>
            <person name="Adriaenssens E.M."/>
            <person name="Foster-Nyarko E."/>
            <person name="Jarju S."/>
            <person name="Secka A."/>
            <person name="Antonio M."/>
            <person name="Oren A."/>
            <person name="Chaudhuri R.R."/>
            <person name="La Ragione R."/>
            <person name="Hildebrand F."/>
            <person name="Pallen M.J."/>
        </authorList>
    </citation>
    <scope>NUCLEOTIDE SEQUENCE</scope>
    <source>
        <strain evidence="6">CHK33-5263</strain>
    </source>
</reference>
<dbReference type="GO" id="GO:0003729">
    <property type="term" value="F:mRNA binding"/>
    <property type="evidence" value="ECO:0007669"/>
    <property type="project" value="TreeGrafter"/>
</dbReference>
<evidence type="ECO:0000256" key="4">
    <source>
        <dbReference type="SAM" id="MobiDB-lite"/>
    </source>
</evidence>
<dbReference type="InterPro" id="IPR012340">
    <property type="entry name" value="NA-bd_OB-fold"/>
</dbReference>
<keyword evidence="3" id="KW-0687">Ribonucleoprotein</keyword>
<feature type="compositionally biased region" description="Basic and acidic residues" evidence="4">
    <location>
        <begin position="55"/>
        <end position="67"/>
    </location>
</feature>
<evidence type="ECO:0000256" key="2">
    <source>
        <dbReference type="ARBA" id="ARBA00022980"/>
    </source>
</evidence>
<organism evidence="6 7">
    <name type="scientific">Candidatus Gallimonas intestinigallinarum</name>
    <dbReference type="NCBI Taxonomy" id="2838604"/>
    <lineage>
        <taxon>Bacteria</taxon>
        <taxon>Bacillati</taxon>
        <taxon>Bacillota</taxon>
        <taxon>Clostridia</taxon>
        <taxon>Candidatus Gallimonas</taxon>
    </lineage>
</organism>
<evidence type="ECO:0000313" key="7">
    <source>
        <dbReference type="Proteomes" id="UP000824044"/>
    </source>
</evidence>
<dbReference type="InterPro" id="IPR003029">
    <property type="entry name" value="S1_domain"/>
</dbReference>
<evidence type="ECO:0000256" key="3">
    <source>
        <dbReference type="ARBA" id="ARBA00023274"/>
    </source>
</evidence>
<dbReference type="PANTHER" id="PTHR10724">
    <property type="entry name" value="30S RIBOSOMAL PROTEIN S1"/>
    <property type="match status" value="1"/>
</dbReference>
<dbReference type="SUPFAM" id="SSF50249">
    <property type="entry name" value="Nucleic acid-binding proteins"/>
    <property type="match status" value="1"/>
</dbReference>
<feature type="compositionally biased region" description="Basic residues" evidence="4">
    <location>
        <begin position="69"/>
        <end position="78"/>
    </location>
</feature>
<dbReference type="Pfam" id="PF00575">
    <property type="entry name" value="S1"/>
    <property type="match status" value="1"/>
</dbReference>
<evidence type="ECO:0000259" key="5">
    <source>
        <dbReference type="PROSITE" id="PS50126"/>
    </source>
</evidence>
<dbReference type="GO" id="GO:0006412">
    <property type="term" value="P:translation"/>
    <property type="evidence" value="ECO:0007669"/>
    <property type="project" value="TreeGrafter"/>
</dbReference>
<reference evidence="6" key="2">
    <citation type="submission" date="2021-04" db="EMBL/GenBank/DDBJ databases">
        <authorList>
            <person name="Gilroy R."/>
        </authorList>
    </citation>
    <scope>NUCLEOTIDE SEQUENCE</scope>
    <source>
        <strain evidence="6">CHK33-5263</strain>
    </source>
</reference>
<feature type="region of interest" description="Disordered" evidence="4">
    <location>
        <begin position="46"/>
        <end position="113"/>
    </location>
</feature>
<comment type="caution">
    <text evidence="6">The sequence shown here is derived from an EMBL/GenBank/DDBJ whole genome shotgun (WGS) entry which is preliminary data.</text>
</comment>
<name>A0A9D2IVU8_9FIRM</name>
<proteinExistence type="inferred from homology"/>
<dbReference type="Proteomes" id="UP000824044">
    <property type="component" value="Unassembled WGS sequence"/>
</dbReference>
<sequence>MDGLVHVSQISHEWLENPTSVLTIGEEIDAKVLAFDPEAHKITLSIKALQPRPWQEPRGDREDEGNQPRKPRNRKGGRRNTASDYVDEEEYKEWSDSGFSGASIADLLGNEDK</sequence>
<dbReference type="Gene3D" id="2.40.50.140">
    <property type="entry name" value="Nucleic acid-binding proteins"/>
    <property type="match status" value="1"/>
</dbReference>
<evidence type="ECO:0000313" key="6">
    <source>
        <dbReference type="EMBL" id="HIZ24347.1"/>
    </source>
</evidence>
<keyword evidence="2" id="KW-0689">Ribosomal protein</keyword>